<dbReference type="Pfam" id="PF01471">
    <property type="entry name" value="PG_binding_1"/>
    <property type="match status" value="1"/>
</dbReference>
<dbReference type="EnsemblMetazoa" id="HelroT108214">
    <property type="protein sequence ID" value="HelroP108214"/>
    <property type="gene ID" value="HelroG108214"/>
</dbReference>
<dbReference type="STRING" id="6412.T1EEH0"/>
<dbReference type="InterPro" id="IPR036365">
    <property type="entry name" value="PGBD-like_sf"/>
</dbReference>
<dbReference type="PANTHER" id="PTHR10201">
    <property type="entry name" value="MATRIX METALLOPROTEINASE"/>
    <property type="match status" value="1"/>
</dbReference>
<evidence type="ECO:0000256" key="7">
    <source>
        <dbReference type="ARBA" id="ARBA00023049"/>
    </source>
</evidence>
<dbReference type="AlphaFoldDB" id="T1EEH0"/>
<evidence type="ECO:0000256" key="5">
    <source>
        <dbReference type="ARBA" id="ARBA00022801"/>
    </source>
</evidence>
<dbReference type="eggNOG" id="KOG1565">
    <property type="taxonomic scope" value="Eukaryota"/>
</dbReference>
<feature type="signal peptide" evidence="10">
    <location>
        <begin position="1"/>
        <end position="23"/>
    </location>
</feature>
<evidence type="ECO:0000256" key="4">
    <source>
        <dbReference type="ARBA" id="ARBA00022729"/>
    </source>
</evidence>
<feature type="binding site" evidence="9">
    <location>
        <position position="230"/>
    </location>
    <ligand>
        <name>Zn(2+)</name>
        <dbReference type="ChEBI" id="CHEBI:29105"/>
        <label>2</label>
        <note>catalytic</note>
    </ligand>
</feature>
<dbReference type="RefSeq" id="XP_009029250.1">
    <property type="nucleotide sequence ID" value="XM_009031002.1"/>
</dbReference>
<dbReference type="PRINTS" id="PR00138">
    <property type="entry name" value="MATRIXIN"/>
</dbReference>
<reference evidence="13" key="3">
    <citation type="submission" date="2015-06" db="UniProtKB">
        <authorList>
            <consortium name="EnsemblMetazoa"/>
        </authorList>
    </citation>
    <scope>IDENTIFICATION</scope>
</reference>
<gene>
    <name evidence="13" type="primary">20194972</name>
    <name evidence="12" type="ORF">HELRODRAFT_108214</name>
</gene>
<dbReference type="Proteomes" id="UP000015101">
    <property type="component" value="Unassembled WGS sequence"/>
</dbReference>
<feature type="binding site" evidence="9">
    <location>
        <position position="197"/>
    </location>
    <ligand>
        <name>Zn(2+)</name>
        <dbReference type="ChEBI" id="CHEBI:29105"/>
        <label>1</label>
    </ligand>
</feature>
<dbReference type="HOGENOM" id="CLU_015489_4_2_1"/>
<dbReference type="GO" id="GO:0030198">
    <property type="term" value="P:extracellular matrix organization"/>
    <property type="evidence" value="ECO:0000318"/>
    <property type="project" value="GO_Central"/>
</dbReference>
<dbReference type="CDD" id="cd04278">
    <property type="entry name" value="ZnMc_MMP"/>
    <property type="match status" value="1"/>
</dbReference>
<dbReference type="GO" id="GO:0006508">
    <property type="term" value="P:proteolysis"/>
    <property type="evidence" value="ECO:0007669"/>
    <property type="project" value="UniProtKB-KW"/>
</dbReference>
<feature type="binding site" evidence="9">
    <location>
        <position position="238"/>
    </location>
    <ligand>
        <name>Zn(2+)</name>
        <dbReference type="ChEBI" id="CHEBI:29105"/>
        <label>2</label>
        <note>catalytic</note>
    </ligand>
</feature>
<keyword evidence="2" id="KW-0645">Protease</keyword>
<dbReference type="PANTHER" id="PTHR10201:SF291">
    <property type="entry name" value="MATRIX METALLOPROTEINASE 1, ISOFORM C-RELATED"/>
    <property type="match status" value="1"/>
</dbReference>
<feature type="binding site" evidence="9">
    <location>
        <position position="224"/>
    </location>
    <ligand>
        <name>Zn(2+)</name>
        <dbReference type="ChEBI" id="CHEBI:29105"/>
        <label>2</label>
        <note>catalytic</note>
    </ligand>
</feature>
<dbReference type="MEROPS" id="M10.010"/>
<reference evidence="12 14" key="2">
    <citation type="journal article" date="2013" name="Nature">
        <title>Insights into bilaterian evolution from three spiralian genomes.</title>
        <authorList>
            <person name="Simakov O."/>
            <person name="Marletaz F."/>
            <person name="Cho S.J."/>
            <person name="Edsinger-Gonzales E."/>
            <person name="Havlak P."/>
            <person name="Hellsten U."/>
            <person name="Kuo D.H."/>
            <person name="Larsson T."/>
            <person name="Lv J."/>
            <person name="Arendt D."/>
            <person name="Savage R."/>
            <person name="Osoegawa K."/>
            <person name="de Jong P."/>
            <person name="Grimwood J."/>
            <person name="Chapman J.A."/>
            <person name="Shapiro H."/>
            <person name="Aerts A."/>
            <person name="Otillar R.P."/>
            <person name="Terry A.Y."/>
            <person name="Boore J.L."/>
            <person name="Grigoriev I.V."/>
            <person name="Lindberg D.R."/>
            <person name="Seaver E.C."/>
            <person name="Weisblat D.A."/>
            <person name="Putnam N.H."/>
            <person name="Rokhsar D.S."/>
        </authorList>
    </citation>
    <scope>NUCLEOTIDE SEQUENCE</scope>
</reference>
<dbReference type="EMBL" id="KB097639">
    <property type="protein sequence ID" value="ESN92977.1"/>
    <property type="molecule type" value="Genomic_DNA"/>
</dbReference>
<evidence type="ECO:0000256" key="6">
    <source>
        <dbReference type="ARBA" id="ARBA00022833"/>
    </source>
</evidence>
<keyword evidence="5" id="KW-0378">Hydrolase</keyword>
<keyword evidence="9" id="KW-0106">Calcium</keyword>
<dbReference type="Pfam" id="PF00413">
    <property type="entry name" value="Peptidase_M10"/>
    <property type="match status" value="1"/>
</dbReference>
<dbReference type="GO" id="GO:0008270">
    <property type="term" value="F:zinc ion binding"/>
    <property type="evidence" value="ECO:0007669"/>
    <property type="project" value="InterPro"/>
</dbReference>
<organism evidence="13 14">
    <name type="scientific">Helobdella robusta</name>
    <name type="common">Californian leech</name>
    <dbReference type="NCBI Taxonomy" id="6412"/>
    <lineage>
        <taxon>Eukaryota</taxon>
        <taxon>Metazoa</taxon>
        <taxon>Spiralia</taxon>
        <taxon>Lophotrochozoa</taxon>
        <taxon>Annelida</taxon>
        <taxon>Clitellata</taxon>
        <taxon>Hirudinea</taxon>
        <taxon>Rhynchobdellida</taxon>
        <taxon>Glossiphoniidae</taxon>
        <taxon>Helobdella</taxon>
    </lineage>
</organism>
<keyword evidence="3 9" id="KW-0479">Metal-binding</keyword>
<feature type="binding site" evidence="9">
    <location>
        <position position="220"/>
    </location>
    <ligand>
        <name>Zn(2+)</name>
        <dbReference type="ChEBI" id="CHEBI:29105"/>
        <label>2</label>
        <note>catalytic</note>
    </ligand>
</feature>
<evidence type="ECO:0000259" key="11">
    <source>
        <dbReference type="SMART" id="SM00235"/>
    </source>
</evidence>
<feature type="binding site" evidence="9">
    <location>
        <position position="202"/>
    </location>
    <ligand>
        <name>Ca(2+)</name>
        <dbReference type="ChEBI" id="CHEBI:29108"/>
        <label>1</label>
    </ligand>
</feature>
<dbReference type="GO" id="GO:0031012">
    <property type="term" value="C:extracellular matrix"/>
    <property type="evidence" value="ECO:0007669"/>
    <property type="project" value="InterPro"/>
</dbReference>
<feature type="binding site" description="in inhibited form" evidence="9">
    <location>
        <position position="88"/>
    </location>
    <ligand>
        <name>Zn(2+)</name>
        <dbReference type="ChEBI" id="CHEBI:29105"/>
        <label>2</label>
        <note>catalytic</note>
    </ligand>
</feature>
<keyword evidence="4 10" id="KW-0732">Signal</keyword>
<dbReference type="InterPro" id="IPR006026">
    <property type="entry name" value="Peptidase_Metallo"/>
</dbReference>
<dbReference type="SMART" id="SM00235">
    <property type="entry name" value="ZnMc"/>
    <property type="match status" value="1"/>
</dbReference>
<evidence type="ECO:0000256" key="3">
    <source>
        <dbReference type="ARBA" id="ARBA00022723"/>
    </source>
</evidence>
<dbReference type="InterPro" id="IPR001818">
    <property type="entry name" value="Pept_M10_metallopeptidase"/>
</dbReference>
<dbReference type="GO" id="GO:0030574">
    <property type="term" value="P:collagen catabolic process"/>
    <property type="evidence" value="ECO:0000318"/>
    <property type="project" value="GO_Central"/>
</dbReference>
<keyword evidence="6 9" id="KW-0862">Zinc</keyword>
<comment type="similarity">
    <text evidence="1">Belongs to the peptidase M10A family.</text>
</comment>
<dbReference type="CTD" id="20194972"/>
<dbReference type="GeneID" id="20194972"/>
<dbReference type="InParanoid" id="T1EEH0"/>
<evidence type="ECO:0000313" key="14">
    <source>
        <dbReference type="Proteomes" id="UP000015101"/>
    </source>
</evidence>
<dbReference type="InterPro" id="IPR002477">
    <property type="entry name" value="Peptidoglycan-bd-like"/>
</dbReference>
<keyword evidence="14" id="KW-1185">Reference proteome</keyword>
<dbReference type="OrthoDB" id="406838at2759"/>
<evidence type="ECO:0000313" key="12">
    <source>
        <dbReference type="EMBL" id="ESN92977.1"/>
    </source>
</evidence>
<feature type="binding site" evidence="9">
    <location>
        <position position="180"/>
    </location>
    <ligand>
        <name>Ca(2+)</name>
        <dbReference type="ChEBI" id="CHEBI:29108"/>
        <label>3</label>
    </ligand>
</feature>
<accession>T1EEH0</accession>
<feature type="binding site" evidence="9">
    <location>
        <position position="202"/>
    </location>
    <ligand>
        <name>Ca(2+)</name>
        <dbReference type="ChEBI" id="CHEBI:29108"/>
        <label>3</label>
    </ligand>
</feature>
<dbReference type="SUPFAM" id="SSF47090">
    <property type="entry name" value="PGBD-like"/>
    <property type="match status" value="1"/>
</dbReference>
<dbReference type="SUPFAM" id="SSF55486">
    <property type="entry name" value="Metalloproteases ('zincins'), catalytic domain"/>
    <property type="match status" value="1"/>
</dbReference>
<dbReference type="FunFam" id="3.40.390.10:FF:000088">
    <property type="entry name" value="Uncharacterized protein"/>
    <property type="match status" value="1"/>
</dbReference>
<protein>
    <recommendedName>
        <fullName evidence="11">Peptidase metallopeptidase domain-containing protein</fullName>
    </recommendedName>
</protein>
<dbReference type="InterPro" id="IPR024079">
    <property type="entry name" value="MetalloPept_cat_dom_sf"/>
</dbReference>
<feature type="binding site" evidence="9">
    <location>
        <position position="179"/>
    </location>
    <ligand>
        <name>Ca(2+)</name>
        <dbReference type="ChEBI" id="CHEBI:29108"/>
        <label>3</label>
    </ligand>
</feature>
<comment type="cofactor">
    <cofactor evidence="9">
        <name>Zn(2+)</name>
        <dbReference type="ChEBI" id="CHEBI:29105"/>
    </cofactor>
    <text evidence="9">Binds 2 Zn(2+) ions per subunit.</text>
</comment>
<dbReference type="OMA" id="FLPWCFT"/>
<name>T1EEH0_HELRO</name>
<evidence type="ECO:0000256" key="10">
    <source>
        <dbReference type="SAM" id="SignalP"/>
    </source>
</evidence>
<evidence type="ECO:0000256" key="8">
    <source>
        <dbReference type="PIRSR" id="PIRSR621190-1"/>
    </source>
</evidence>
<dbReference type="InterPro" id="IPR021190">
    <property type="entry name" value="Pept_M10A"/>
</dbReference>
<dbReference type="Gene3D" id="3.40.390.10">
    <property type="entry name" value="Collagenase (Catalytic Domain)"/>
    <property type="match status" value="1"/>
</dbReference>
<evidence type="ECO:0000313" key="13">
    <source>
        <dbReference type="EnsemblMetazoa" id="HelroP108214"/>
    </source>
</evidence>
<proteinExistence type="inferred from homology"/>
<comment type="cofactor">
    <cofactor evidence="9">
        <name>Ca(2+)</name>
        <dbReference type="ChEBI" id="CHEBI:29108"/>
    </cofactor>
    <text evidence="9">Can bind about 5 Ca(2+) ions per subunit.</text>
</comment>
<evidence type="ECO:0000256" key="2">
    <source>
        <dbReference type="ARBA" id="ARBA00022670"/>
    </source>
</evidence>
<sequence>MSSATVLLFSLMCSAMVGCLVEATPLPPEELQDGALNYLKRFGYLKEGNEHDQVSLEDSIRAMQTFAGLNETGVLDEATLAMMETPRCSMPDMDSSEGRAKRFAIVSKWKKFILDYKIFNYPTNVLNLVPKDIDRIIALAWSIWSDKAKKLSFPISSSQTPTISIRFVGGDHGDNYPFDGPGKVLAHAFYPQNGNAHFDDSETWSDGQKNGKNLAWVASHEFGHALGLGHSTVSTALMYPYYTGYKEIVLDNDDINGILSIYPN</sequence>
<feature type="active site" evidence="8">
    <location>
        <position position="221"/>
    </location>
</feature>
<dbReference type="KEGG" id="hro:HELRODRAFT_108214"/>
<dbReference type="GO" id="GO:0005615">
    <property type="term" value="C:extracellular space"/>
    <property type="evidence" value="ECO:0000318"/>
    <property type="project" value="GO_Central"/>
</dbReference>
<reference evidence="14" key="1">
    <citation type="submission" date="2012-12" db="EMBL/GenBank/DDBJ databases">
        <authorList>
            <person name="Hellsten U."/>
            <person name="Grimwood J."/>
            <person name="Chapman J.A."/>
            <person name="Shapiro H."/>
            <person name="Aerts A."/>
            <person name="Otillar R.P."/>
            <person name="Terry A.Y."/>
            <person name="Boore J.L."/>
            <person name="Simakov O."/>
            <person name="Marletaz F."/>
            <person name="Cho S.-J."/>
            <person name="Edsinger-Gonzales E."/>
            <person name="Havlak P."/>
            <person name="Kuo D.-H."/>
            <person name="Larsson T."/>
            <person name="Lv J."/>
            <person name="Arendt D."/>
            <person name="Savage R."/>
            <person name="Osoegawa K."/>
            <person name="de Jong P."/>
            <person name="Lindberg D.R."/>
            <person name="Seaver E.C."/>
            <person name="Weisblat D.A."/>
            <person name="Putnam N.H."/>
            <person name="Grigoriev I.V."/>
            <person name="Rokhsar D.S."/>
        </authorList>
    </citation>
    <scope>NUCLEOTIDE SEQUENCE</scope>
</reference>
<feature type="binding site" evidence="9">
    <location>
        <position position="172"/>
    </location>
    <ligand>
        <name>Zn(2+)</name>
        <dbReference type="ChEBI" id="CHEBI:29105"/>
        <label>1</label>
    </ligand>
</feature>
<feature type="binding site" evidence="9">
    <location>
        <position position="199"/>
    </location>
    <ligand>
        <name>Ca(2+)</name>
        <dbReference type="ChEBI" id="CHEBI:29108"/>
        <label>3</label>
    </ligand>
</feature>
<evidence type="ECO:0000256" key="1">
    <source>
        <dbReference type="ARBA" id="ARBA00010370"/>
    </source>
</evidence>
<feature type="chain" id="PRO_5010979819" description="Peptidase metallopeptidase domain-containing protein" evidence="10">
    <location>
        <begin position="24"/>
        <end position="264"/>
    </location>
</feature>
<evidence type="ECO:0000256" key="9">
    <source>
        <dbReference type="PIRSR" id="PIRSR621190-2"/>
    </source>
</evidence>
<keyword evidence="7" id="KW-0482">Metalloprotease</keyword>
<feature type="binding site" evidence="9">
    <location>
        <position position="200"/>
    </location>
    <ligand>
        <name>Ca(2+)</name>
        <dbReference type="ChEBI" id="CHEBI:29108"/>
        <label>1</label>
    </ligand>
</feature>
<feature type="domain" description="Peptidase metallopeptidase" evidence="11">
    <location>
        <begin position="105"/>
        <end position="264"/>
    </location>
</feature>
<dbReference type="GO" id="GO:0004222">
    <property type="term" value="F:metalloendopeptidase activity"/>
    <property type="evidence" value="ECO:0000318"/>
    <property type="project" value="GO_Central"/>
</dbReference>
<feature type="binding site" evidence="9">
    <location>
        <position position="187"/>
    </location>
    <ligand>
        <name>Zn(2+)</name>
        <dbReference type="ChEBI" id="CHEBI:29105"/>
        <label>1</label>
    </ligand>
</feature>
<dbReference type="InterPro" id="IPR033739">
    <property type="entry name" value="M10A_MMP"/>
</dbReference>
<dbReference type="EMBL" id="AMQM01001949">
    <property type="status" value="NOT_ANNOTATED_CDS"/>
    <property type="molecule type" value="Genomic_DNA"/>
</dbReference>
<feature type="binding site" evidence="9">
    <location>
        <position position="174"/>
    </location>
    <ligand>
        <name>Zn(2+)</name>
        <dbReference type="ChEBI" id="CHEBI:29105"/>
        <label>1</label>
    </ligand>
</feature>